<dbReference type="InterPro" id="IPR044992">
    <property type="entry name" value="ChyE-like"/>
</dbReference>
<evidence type="ECO:0000259" key="1">
    <source>
        <dbReference type="Pfam" id="PF00117"/>
    </source>
</evidence>
<protein>
    <submittedName>
        <fullName evidence="2">Type 1 glutamine amidotransferase</fullName>
    </submittedName>
</protein>
<dbReference type="Pfam" id="PF00117">
    <property type="entry name" value="GATase"/>
    <property type="match status" value="1"/>
</dbReference>
<gene>
    <name evidence="2" type="ORF">FHL05_05070</name>
</gene>
<keyword evidence="2" id="KW-0315">Glutamine amidotransferase</keyword>
<keyword evidence="2" id="KW-0808">Transferase</keyword>
<dbReference type="RefSeq" id="WP_153522198.1">
    <property type="nucleotide sequence ID" value="NZ_VDFO01000015.1"/>
</dbReference>
<accession>A0A5P0ZWS0</accession>
<dbReference type="InterPro" id="IPR029062">
    <property type="entry name" value="Class_I_gatase-like"/>
</dbReference>
<dbReference type="PANTHER" id="PTHR42695">
    <property type="entry name" value="GLUTAMINE AMIDOTRANSFERASE YLR126C-RELATED"/>
    <property type="match status" value="1"/>
</dbReference>
<dbReference type="SUPFAM" id="SSF52317">
    <property type="entry name" value="Class I glutamine amidotransferase-like"/>
    <property type="match status" value="1"/>
</dbReference>
<evidence type="ECO:0000313" key="2">
    <source>
        <dbReference type="EMBL" id="MQS97258.1"/>
    </source>
</evidence>
<feature type="domain" description="Glutamine amidotransferase" evidence="1">
    <location>
        <begin position="42"/>
        <end position="171"/>
    </location>
</feature>
<dbReference type="Gene3D" id="3.40.50.880">
    <property type="match status" value="1"/>
</dbReference>
<dbReference type="InterPro" id="IPR017926">
    <property type="entry name" value="GATASE"/>
</dbReference>
<dbReference type="PANTHER" id="PTHR42695:SF5">
    <property type="entry name" value="GLUTAMINE AMIDOTRANSFERASE YLR126C-RELATED"/>
    <property type="match status" value="1"/>
</dbReference>
<evidence type="ECO:0000313" key="3">
    <source>
        <dbReference type="Proteomes" id="UP000371423"/>
    </source>
</evidence>
<proteinExistence type="predicted"/>
<dbReference type="PROSITE" id="PS51273">
    <property type="entry name" value="GATASE_TYPE_1"/>
    <property type="match status" value="1"/>
</dbReference>
<dbReference type="EMBL" id="VDFO01000015">
    <property type="protein sequence ID" value="MQS97258.1"/>
    <property type="molecule type" value="Genomic_DNA"/>
</dbReference>
<dbReference type="OrthoDB" id="9807137at2"/>
<reference evidence="2 3" key="1">
    <citation type="journal article" date="2019" name="Syst. Appl. Microbiol.">
        <title>Polyphasic characterization of two novel Lactobacillus spp. isolated from blown salami packages: Description of Lactobacillus halodurans sp. nov. and Lactobacillus salsicarnum sp. nov.</title>
        <authorList>
            <person name="Schuster J.A."/>
            <person name="Klingl A."/>
            <person name="Vogel R.F."/>
            <person name="Ehrmann M.A."/>
        </authorList>
    </citation>
    <scope>NUCLEOTIDE SEQUENCE [LARGE SCALE GENOMIC DNA]</scope>
    <source>
        <strain evidence="2 3">TMW 1.1920</strain>
    </source>
</reference>
<dbReference type="GO" id="GO:0016740">
    <property type="term" value="F:transferase activity"/>
    <property type="evidence" value="ECO:0007669"/>
    <property type="project" value="UniProtKB-KW"/>
</dbReference>
<dbReference type="Proteomes" id="UP000371423">
    <property type="component" value="Unassembled WGS sequence"/>
</dbReference>
<organism evidence="2 3">
    <name type="scientific">Companilactobacillus halodurans</name>
    <dbReference type="NCBI Taxonomy" id="2584183"/>
    <lineage>
        <taxon>Bacteria</taxon>
        <taxon>Bacillati</taxon>
        <taxon>Bacillota</taxon>
        <taxon>Bacilli</taxon>
        <taxon>Lactobacillales</taxon>
        <taxon>Lactobacillaceae</taxon>
        <taxon>Companilactobacillus</taxon>
    </lineage>
</organism>
<dbReference type="AlphaFoldDB" id="A0A5P0ZWS0"/>
<sequence length="235" mass="27208">MRINVLQHTPNEGPGMIQQWSNEHDHQMYVYHPYQYGFLPTAKETDMLVILGGPMSPNDDLDWIKQERSLIKELLDQDKPIFGACYGAQQIVKTMGYEVKKAPAKEVGWGPVYRRDTRILDIPEELTVLHWHEEMFEVPDEAQLLFSNDNLENQGFVMNHRVIGLQFHIEPAADNVREMVVNDFPYIKGSVLNQTANEILSEPVPNQNKIENYKNKLATCPKINTKYISTRKVHF</sequence>
<dbReference type="CDD" id="cd01741">
    <property type="entry name" value="GATase1_1"/>
    <property type="match status" value="1"/>
</dbReference>
<name>A0A5P0ZWS0_9LACO</name>
<comment type="caution">
    <text evidence="2">The sequence shown here is derived from an EMBL/GenBank/DDBJ whole genome shotgun (WGS) entry which is preliminary data.</text>
</comment>
<keyword evidence="3" id="KW-1185">Reference proteome</keyword>
<dbReference type="GO" id="GO:0005829">
    <property type="term" value="C:cytosol"/>
    <property type="evidence" value="ECO:0007669"/>
    <property type="project" value="TreeGrafter"/>
</dbReference>